<dbReference type="EMBL" id="FMID01000012">
    <property type="protein sequence ID" value="SCL74587.1"/>
    <property type="molecule type" value="Genomic_DNA"/>
</dbReference>
<sequence length="94" mass="10306">MCRVISKDKNATLGDALKLIEKQGKIEMGTPLKAAFLKLYGWSSSSEGIRHALQDQPNLTLEEARFMLITCSAFINYLKGKCVKAGVSLSQKGD</sequence>
<gene>
    <name evidence="1" type="ORF">L21_0467</name>
</gene>
<evidence type="ECO:0000313" key="2">
    <source>
        <dbReference type="Proteomes" id="UP000184671"/>
    </source>
</evidence>
<evidence type="ECO:0000313" key="1">
    <source>
        <dbReference type="EMBL" id="SCL74587.1"/>
    </source>
</evidence>
<organism evidence="1 2">
    <name type="scientific">Methanoculleus chikugoensis</name>
    <dbReference type="NCBI Taxonomy" id="118126"/>
    <lineage>
        <taxon>Archaea</taxon>
        <taxon>Methanobacteriati</taxon>
        <taxon>Methanobacteriota</taxon>
        <taxon>Stenosarchaea group</taxon>
        <taxon>Methanomicrobia</taxon>
        <taxon>Methanomicrobiales</taxon>
        <taxon>Methanomicrobiaceae</taxon>
        <taxon>Methanoculleus</taxon>
    </lineage>
</organism>
<dbReference type="AlphaFoldDB" id="A0A1M4MI88"/>
<protein>
    <submittedName>
        <fullName evidence="1">Uncharacterized protein</fullName>
    </submittedName>
</protein>
<proteinExistence type="predicted"/>
<dbReference type="Proteomes" id="UP000184671">
    <property type="component" value="Unassembled WGS sequence"/>
</dbReference>
<name>A0A1M4MI88_9EURY</name>
<accession>A0A1M4MI88</accession>
<reference evidence="1 2" key="1">
    <citation type="submission" date="2016-08" db="EMBL/GenBank/DDBJ databases">
        <authorList>
            <person name="Seilhamer J.J."/>
        </authorList>
    </citation>
    <scope>NUCLEOTIDE SEQUENCE [LARGE SCALE GENOMIC DNA]</scope>
    <source>
        <strain evidence="1">L21-II-0</strain>
    </source>
</reference>